<organism evidence="2 3">
    <name type="scientific">Kitasatospora misakiensis</name>
    <dbReference type="NCBI Taxonomy" id="67330"/>
    <lineage>
        <taxon>Bacteria</taxon>
        <taxon>Bacillati</taxon>
        <taxon>Actinomycetota</taxon>
        <taxon>Actinomycetes</taxon>
        <taxon>Kitasatosporales</taxon>
        <taxon>Streptomycetaceae</taxon>
        <taxon>Kitasatospora</taxon>
    </lineage>
</organism>
<proteinExistence type="predicted"/>
<evidence type="ECO:0000256" key="1">
    <source>
        <dbReference type="ARBA" id="ARBA00023239"/>
    </source>
</evidence>
<dbReference type="EMBL" id="JBHSOF010000002">
    <property type="protein sequence ID" value="MFC5661779.1"/>
    <property type="molecule type" value="Genomic_DNA"/>
</dbReference>
<keyword evidence="1" id="KW-0456">Lyase</keyword>
<dbReference type="InterPro" id="IPR008949">
    <property type="entry name" value="Isoprenoid_synthase_dom_sf"/>
</dbReference>
<dbReference type="Pfam" id="PF19086">
    <property type="entry name" value="Terpene_syn_C_2"/>
    <property type="match status" value="1"/>
</dbReference>
<reference evidence="3" key="1">
    <citation type="journal article" date="2019" name="Int. J. Syst. Evol. Microbiol.">
        <title>The Global Catalogue of Microorganisms (GCM) 10K type strain sequencing project: providing services to taxonomists for standard genome sequencing and annotation.</title>
        <authorList>
            <consortium name="The Broad Institute Genomics Platform"/>
            <consortium name="The Broad Institute Genome Sequencing Center for Infectious Disease"/>
            <person name="Wu L."/>
            <person name="Ma J."/>
        </authorList>
    </citation>
    <scope>NUCLEOTIDE SEQUENCE [LARGE SCALE GENOMIC DNA]</scope>
    <source>
        <strain evidence="3">CGMCC 4.1437</strain>
    </source>
</reference>
<gene>
    <name evidence="2" type="ORF">ACFP3U_02140</name>
</gene>
<comment type="caution">
    <text evidence="2">The sequence shown here is derived from an EMBL/GenBank/DDBJ whole genome shotgun (WGS) entry which is preliminary data.</text>
</comment>
<dbReference type="InterPro" id="IPR034686">
    <property type="entry name" value="Terpene_cyclase-like_2"/>
</dbReference>
<dbReference type="Gene3D" id="1.10.600.10">
    <property type="entry name" value="Farnesyl Diphosphate Synthase"/>
    <property type="match status" value="1"/>
</dbReference>
<protein>
    <submittedName>
        <fullName evidence="2">Terpene synthase family protein</fullName>
    </submittedName>
</protein>
<keyword evidence="3" id="KW-1185">Reference proteome</keyword>
<dbReference type="SFLD" id="SFLDG01020">
    <property type="entry name" value="Terpene_Cyclase_Like_2"/>
    <property type="match status" value="1"/>
</dbReference>
<sequence>MATDCTRWLKAHRLADSRTCGEIGRLSASYAYRCWPAAGAEELLVLTRWCSLSLLVDDALDSPGGRADQHLGAYADHLVSLGRSDCPAEAAQQAGGSSGFVAAFDDLLARLGPRMGPDWVRRFLRNCLLSLEAFGWEAGNRAEACWPSLASYLANRPHSSASLVNLDLVEYAARTPLTPDQAEHEDVVALRRLAADCTAWHNDLVSWPKERAQGDPHNLVLLLAHHEPMPLPRAEAEVRLRISARLAELHHSADRLARSVPGAEAYGEAVRDWAHGLMTWHDLATTRFESSHAPA</sequence>
<evidence type="ECO:0000313" key="3">
    <source>
        <dbReference type="Proteomes" id="UP001595975"/>
    </source>
</evidence>
<dbReference type="Proteomes" id="UP001595975">
    <property type="component" value="Unassembled WGS sequence"/>
</dbReference>
<dbReference type="SFLD" id="SFLDS00005">
    <property type="entry name" value="Isoprenoid_Synthase_Type_I"/>
    <property type="match status" value="1"/>
</dbReference>
<evidence type="ECO:0000313" key="2">
    <source>
        <dbReference type="EMBL" id="MFC5661779.1"/>
    </source>
</evidence>
<name>A0ABW0WXV6_9ACTN</name>
<dbReference type="RefSeq" id="WP_380223367.1">
    <property type="nucleotide sequence ID" value="NZ_JBHSOF010000002.1"/>
</dbReference>
<accession>A0ABW0WXV6</accession>
<dbReference type="SUPFAM" id="SSF48576">
    <property type="entry name" value="Terpenoid synthases"/>
    <property type="match status" value="1"/>
</dbReference>